<evidence type="ECO:0000313" key="2">
    <source>
        <dbReference type="EMBL" id="TDQ82298.1"/>
    </source>
</evidence>
<sequence length="251" mass="27210">MTMRTAEVLRKLTGLAALLLLTACAAGSVEEGAEPMPADEPTAAASNPPPFTFRVAGEEFAFAEGALLQTWPVMFGPRGDFARLAVQMPAEQLAPAELAGLADIIQVDVLQAASVPDLTPTLAGAFADWTGREAEPAGSTYKFTITSQRAATGTRVAYVRQWQKALDLHSLAPFQTLPGAPIFVFGLDDKEVTTLIVCEPLPLGYDGPDHCSLRRKLDDEIGYRVLFPQDLLVYWQIFDEAARDFVEKARI</sequence>
<gene>
    <name evidence="2" type="ORF">A8950_2120</name>
</gene>
<evidence type="ECO:0008006" key="4">
    <source>
        <dbReference type="Google" id="ProtNLM"/>
    </source>
</evidence>
<comment type="caution">
    <text evidence="2">The sequence shown here is derived from an EMBL/GenBank/DDBJ whole genome shotgun (WGS) entry which is preliminary data.</text>
</comment>
<proteinExistence type="predicted"/>
<evidence type="ECO:0000313" key="3">
    <source>
        <dbReference type="Proteomes" id="UP000295783"/>
    </source>
</evidence>
<protein>
    <recommendedName>
        <fullName evidence="4">Lipoprotein</fullName>
    </recommendedName>
</protein>
<keyword evidence="1" id="KW-0732">Signal</keyword>
<evidence type="ECO:0000256" key="1">
    <source>
        <dbReference type="SAM" id="SignalP"/>
    </source>
</evidence>
<accession>A0A4V3DEY8</accession>
<dbReference type="AlphaFoldDB" id="A0A4V3DEY8"/>
<feature type="signal peptide" evidence="1">
    <location>
        <begin position="1"/>
        <end position="25"/>
    </location>
</feature>
<feature type="chain" id="PRO_5020586044" description="Lipoprotein" evidence="1">
    <location>
        <begin position="26"/>
        <end position="251"/>
    </location>
</feature>
<dbReference type="EMBL" id="SNYW01000008">
    <property type="protein sequence ID" value="TDQ82298.1"/>
    <property type="molecule type" value="Genomic_DNA"/>
</dbReference>
<keyword evidence="3" id="KW-1185">Reference proteome</keyword>
<dbReference type="RefSeq" id="WP_133613587.1">
    <property type="nucleotide sequence ID" value="NZ_SNYW01000008.1"/>
</dbReference>
<name>A0A4V3DEY8_9PROT</name>
<reference evidence="2 3" key="1">
    <citation type="submission" date="2019-03" db="EMBL/GenBank/DDBJ databases">
        <title>Genomic Encyclopedia of Type Strains, Phase III (KMG-III): the genomes of soil and plant-associated and newly described type strains.</title>
        <authorList>
            <person name="Whitman W."/>
        </authorList>
    </citation>
    <scope>NUCLEOTIDE SEQUENCE [LARGE SCALE GENOMIC DNA]</scope>
    <source>
        <strain evidence="2 3">CGMCC 1.7660</strain>
    </source>
</reference>
<dbReference type="PROSITE" id="PS51257">
    <property type="entry name" value="PROKAR_LIPOPROTEIN"/>
    <property type="match status" value="1"/>
</dbReference>
<dbReference type="Proteomes" id="UP000295783">
    <property type="component" value="Unassembled WGS sequence"/>
</dbReference>
<organism evidence="2 3">
    <name type="scientific">Dongia mobilis</name>
    <dbReference type="NCBI Taxonomy" id="578943"/>
    <lineage>
        <taxon>Bacteria</taxon>
        <taxon>Pseudomonadati</taxon>
        <taxon>Pseudomonadota</taxon>
        <taxon>Alphaproteobacteria</taxon>
        <taxon>Rhodospirillales</taxon>
        <taxon>Dongiaceae</taxon>
        <taxon>Dongia</taxon>
    </lineage>
</organism>